<name>A0A940RWL6_9ACTN</name>
<dbReference type="Proteomes" id="UP000670475">
    <property type="component" value="Unassembled WGS sequence"/>
</dbReference>
<keyword evidence="9" id="KW-1185">Reference proteome</keyword>
<keyword evidence="5 6" id="KW-0472">Membrane</keyword>
<dbReference type="PANTHER" id="PTHR23427">
    <property type="entry name" value="SURFEIT LOCUS PROTEIN"/>
    <property type="match status" value="1"/>
</dbReference>
<protein>
    <recommendedName>
        <fullName evidence="6">SURF1-like protein</fullName>
    </recommendedName>
</protein>
<feature type="transmembrane region" description="Helical" evidence="6">
    <location>
        <begin position="234"/>
        <end position="251"/>
    </location>
</feature>
<feature type="region of interest" description="Disordered" evidence="7">
    <location>
        <begin position="260"/>
        <end position="299"/>
    </location>
</feature>
<accession>A0A940RWL6</accession>
<sequence>MLRTLLTRRWVILTLVFAALIPTFYRLGLWQYHRYEETNRNNALINGNLSAPTVAMTSLSKPGGTVPFRDLYRTVSATGHYDPAHQFVIRQRTDAHGETVGFHVITPLITASGDAILVNRGWVKPANNSGTAYPPVPKAPQGTVKVVGRLRPDETYASTGIHHRVGLPPKQYMIINSEEQAKNLPEPVVAGYMELESTKPTPPASEEAELVPGPNADSGSMAVVGKGVHLPYAIQWWLFAAGVPVGWWVLFRRDVRDEREAAEAKAKAAGGDGPDGDGDGDGDGGQGAAASAPTAATGG</sequence>
<evidence type="ECO:0000256" key="5">
    <source>
        <dbReference type="ARBA" id="ARBA00023136"/>
    </source>
</evidence>
<evidence type="ECO:0000256" key="2">
    <source>
        <dbReference type="ARBA" id="ARBA00007165"/>
    </source>
</evidence>
<evidence type="ECO:0000256" key="4">
    <source>
        <dbReference type="ARBA" id="ARBA00022989"/>
    </source>
</evidence>
<comment type="subcellular location">
    <subcellularLocation>
        <location evidence="6">Cell membrane</location>
        <topology evidence="6">Multi-pass membrane protein</topology>
    </subcellularLocation>
    <subcellularLocation>
        <location evidence="1">Membrane</location>
    </subcellularLocation>
</comment>
<dbReference type="InterPro" id="IPR002994">
    <property type="entry name" value="Surf1/Shy1"/>
</dbReference>
<gene>
    <name evidence="8" type="ORF">JFN87_04310</name>
</gene>
<dbReference type="AlphaFoldDB" id="A0A940RWL6"/>
<comment type="similarity">
    <text evidence="2 6">Belongs to the SURF1 family.</text>
</comment>
<evidence type="ECO:0000256" key="7">
    <source>
        <dbReference type="SAM" id="MobiDB-lite"/>
    </source>
</evidence>
<dbReference type="PROSITE" id="PS50895">
    <property type="entry name" value="SURF1"/>
    <property type="match status" value="1"/>
</dbReference>
<keyword evidence="3 6" id="KW-0812">Transmembrane</keyword>
<organism evidence="8 9">
    <name type="scientific">Streptomyces montanisoli</name>
    <dbReference type="NCBI Taxonomy" id="2798581"/>
    <lineage>
        <taxon>Bacteria</taxon>
        <taxon>Bacillati</taxon>
        <taxon>Actinomycetota</taxon>
        <taxon>Actinomycetes</taxon>
        <taxon>Kitasatosporales</taxon>
        <taxon>Streptomycetaceae</taxon>
        <taxon>Streptomyces</taxon>
    </lineage>
</organism>
<evidence type="ECO:0000256" key="1">
    <source>
        <dbReference type="ARBA" id="ARBA00004370"/>
    </source>
</evidence>
<dbReference type="PANTHER" id="PTHR23427:SF2">
    <property type="entry name" value="SURFEIT LOCUS PROTEIN 1"/>
    <property type="match status" value="1"/>
</dbReference>
<reference evidence="8" key="1">
    <citation type="submission" date="2021-03" db="EMBL/GenBank/DDBJ databases">
        <title>Whole genome sequence of Streptomyces bomunensis MMS17-BM035.</title>
        <authorList>
            <person name="Lee J.H."/>
        </authorList>
    </citation>
    <scope>NUCLEOTIDE SEQUENCE</scope>
    <source>
        <strain evidence="8">MMS17-BM035</strain>
    </source>
</reference>
<feature type="compositionally biased region" description="Low complexity" evidence="7">
    <location>
        <begin position="288"/>
        <end position="299"/>
    </location>
</feature>
<evidence type="ECO:0000256" key="3">
    <source>
        <dbReference type="ARBA" id="ARBA00022692"/>
    </source>
</evidence>
<dbReference type="Pfam" id="PF02104">
    <property type="entry name" value="SURF1"/>
    <property type="match status" value="1"/>
</dbReference>
<comment type="caution">
    <text evidence="6">Lacks conserved residue(s) required for the propagation of feature annotation.</text>
</comment>
<proteinExistence type="inferred from homology"/>
<evidence type="ECO:0000256" key="6">
    <source>
        <dbReference type="RuleBase" id="RU363076"/>
    </source>
</evidence>
<dbReference type="RefSeq" id="WP_209338507.1">
    <property type="nucleotide sequence ID" value="NZ_JAGIQL010000009.1"/>
</dbReference>
<comment type="caution">
    <text evidence="8">The sequence shown here is derived from an EMBL/GenBank/DDBJ whole genome shotgun (WGS) entry which is preliminary data.</text>
</comment>
<evidence type="ECO:0000313" key="8">
    <source>
        <dbReference type="EMBL" id="MBP0456729.1"/>
    </source>
</evidence>
<evidence type="ECO:0000313" key="9">
    <source>
        <dbReference type="Proteomes" id="UP000670475"/>
    </source>
</evidence>
<keyword evidence="6" id="KW-1003">Cell membrane</keyword>
<dbReference type="EMBL" id="JAGIQL010000009">
    <property type="protein sequence ID" value="MBP0456729.1"/>
    <property type="molecule type" value="Genomic_DNA"/>
</dbReference>
<dbReference type="GO" id="GO:0005886">
    <property type="term" value="C:plasma membrane"/>
    <property type="evidence" value="ECO:0007669"/>
    <property type="project" value="UniProtKB-SubCell"/>
</dbReference>
<keyword evidence="4 6" id="KW-1133">Transmembrane helix</keyword>
<dbReference type="InterPro" id="IPR045214">
    <property type="entry name" value="Surf1/Surf4"/>
</dbReference>
<dbReference type="CDD" id="cd06662">
    <property type="entry name" value="SURF1"/>
    <property type="match status" value="1"/>
</dbReference>